<dbReference type="GO" id="GO:0030170">
    <property type="term" value="F:pyridoxal phosphate binding"/>
    <property type="evidence" value="ECO:0007669"/>
    <property type="project" value="InterPro"/>
</dbReference>
<comment type="caution">
    <text evidence="6">The sequence shown here is derived from an EMBL/GenBank/DDBJ whole genome shotgun (WGS) entry which is preliminary data.</text>
</comment>
<dbReference type="GO" id="GO:0008483">
    <property type="term" value="F:transaminase activity"/>
    <property type="evidence" value="ECO:0007669"/>
    <property type="project" value="UniProtKB-KW"/>
</dbReference>
<reference evidence="6 7" key="1">
    <citation type="submission" date="2018-02" db="EMBL/GenBank/DDBJ databases">
        <title>The draft genome of Sphingobacterium gobiense H7.</title>
        <authorList>
            <person name="Li L."/>
            <person name="Liu L."/>
            <person name="Zhang X."/>
            <person name="Wang T."/>
            <person name="Liang L."/>
        </authorList>
    </citation>
    <scope>NUCLEOTIDE SEQUENCE [LARGE SCALE GENOMIC DNA]</scope>
    <source>
        <strain evidence="6 7">ACCC 05757</strain>
    </source>
</reference>
<sequence>MHIEVAQRLQHTEEYYFSKKLREIDDMNKRGAQVINLGIGSPDLPPHPEVLRVLNEESSKNNTHGYQSYRGAAVLREAMAGWYTRYYGVDVNPQNEILPLIGSKEGIVHICMTYLQEGDKVLIPNPGYPAYTSAVRVSGATAISYELKAENNWQPDFEALENSDLSDVKMMWINYPHMPTGAPATMELFERIVAFGKKHNILICHDNPYSFILNDKPLSLMAVQGAKDVAIELNSLSKSSNMAGWRIGMLIADENRINEILRFKSNMDSGMFLPLQLAAATALRLNSSWYTQLNAVYAKRREKVFRIMDILGCVYDPAQVGLFVWAKVAGRYADGYALSDSILHHAHVFITPGGIFGSAGEQYIRISLCAKEEVLDQAIERIMSSTHNS</sequence>
<dbReference type="PANTHER" id="PTHR42832:SF3">
    <property type="entry name" value="L-GLUTAMINE--4-(METHYLSULFANYL)-2-OXOBUTANOATE AMINOTRANSFERASE"/>
    <property type="match status" value="1"/>
</dbReference>
<evidence type="ECO:0000313" key="7">
    <source>
        <dbReference type="Proteomes" id="UP000238642"/>
    </source>
</evidence>
<dbReference type="RefSeq" id="WP_105722659.1">
    <property type="nucleotide sequence ID" value="NZ_PVBS01000001.1"/>
</dbReference>
<dbReference type="EMBL" id="PVBS01000001">
    <property type="protein sequence ID" value="PRD56141.1"/>
    <property type="molecule type" value="Genomic_DNA"/>
</dbReference>
<dbReference type="SUPFAM" id="SSF53383">
    <property type="entry name" value="PLP-dependent transferases"/>
    <property type="match status" value="1"/>
</dbReference>
<dbReference type="InterPro" id="IPR015421">
    <property type="entry name" value="PyrdxlP-dep_Trfase_major"/>
</dbReference>
<name>A0A2S9JSM4_9SPHI</name>
<dbReference type="CDD" id="cd00609">
    <property type="entry name" value="AAT_like"/>
    <property type="match status" value="1"/>
</dbReference>
<evidence type="ECO:0000259" key="5">
    <source>
        <dbReference type="Pfam" id="PF00155"/>
    </source>
</evidence>
<dbReference type="AlphaFoldDB" id="A0A2S9JSM4"/>
<keyword evidence="3 4" id="KW-0808">Transferase</keyword>
<proteinExistence type="inferred from homology"/>
<dbReference type="PROSITE" id="PS00105">
    <property type="entry name" value="AA_TRANSFER_CLASS_1"/>
    <property type="match status" value="1"/>
</dbReference>
<dbReference type="Gene3D" id="3.90.1150.10">
    <property type="entry name" value="Aspartate Aminotransferase, domain 1"/>
    <property type="match status" value="1"/>
</dbReference>
<evidence type="ECO:0000256" key="2">
    <source>
        <dbReference type="ARBA" id="ARBA00022576"/>
    </source>
</evidence>
<accession>A0A2S9JSM4</accession>
<dbReference type="InterPro" id="IPR004838">
    <property type="entry name" value="NHTrfase_class1_PyrdxlP-BS"/>
</dbReference>
<evidence type="ECO:0000313" key="6">
    <source>
        <dbReference type="EMBL" id="PRD56141.1"/>
    </source>
</evidence>
<dbReference type="InterPro" id="IPR015424">
    <property type="entry name" value="PyrdxlP-dep_Trfase"/>
</dbReference>
<dbReference type="InterPro" id="IPR015422">
    <property type="entry name" value="PyrdxlP-dep_Trfase_small"/>
</dbReference>
<dbReference type="EC" id="2.6.1.-" evidence="4"/>
<evidence type="ECO:0000256" key="4">
    <source>
        <dbReference type="RuleBase" id="RU000481"/>
    </source>
</evidence>
<organism evidence="6 7">
    <name type="scientific">Sphingobacterium gobiense</name>
    <dbReference type="NCBI Taxonomy" id="1382456"/>
    <lineage>
        <taxon>Bacteria</taxon>
        <taxon>Pseudomonadati</taxon>
        <taxon>Bacteroidota</taxon>
        <taxon>Sphingobacteriia</taxon>
        <taxon>Sphingobacteriales</taxon>
        <taxon>Sphingobacteriaceae</taxon>
        <taxon>Sphingobacterium</taxon>
    </lineage>
</organism>
<dbReference type="OrthoDB" id="9802328at2"/>
<keyword evidence="2 4" id="KW-0032">Aminotransferase</keyword>
<protein>
    <recommendedName>
        <fullName evidence="4">Aminotransferase</fullName>
        <ecNumber evidence="4">2.6.1.-</ecNumber>
    </recommendedName>
</protein>
<dbReference type="Pfam" id="PF00155">
    <property type="entry name" value="Aminotran_1_2"/>
    <property type="match status" value="1"/>
</dbReference>
<dbReference type="PANTHER" id="PTHR42832">
    <property type="entry name" value="AMINO ACID AMINOTRANSFERASE"/>
    <property type="match status" value="1"/>
</dbReference>
<evidence type="ECO:0000256" key="1">
    <source>
        <dbReference type="ARBA" id="ARBA00001933"/>
    </source>
</evidence>
<gene>
    <name evidence="6" type="ORF">C5749_02380</name>
</gene>
<feature type="domain" description="Aminotransferase class I/classII large" evidence="5">
    <location>
        <begin position="33"/>
        <end position="382"/>
    </location>
</feature>
<dbReference type="Gene3D" id="3.40.640.10">
    <property type="entry name" value="Type I PLP-dependent aspartate aminotransferase-like (Major domain)"/>
    <property type="match status" value="1"/>
</dbReference>
<dbReference type="Proteomes" id="UP000238642">
    <property type="component" value="Unassembled WGS sequence"/>
</dbReference>
<dbReference type="InterPro" id="IPR050881">
    <property type="entry name" value="LL-DAP_aminotransferase"/>
</dbReference>
<comment type="cofactor">
    <cofactor evidence="1 4">
        <name>pyridoxal 5'-phosphate</name>
        <dbReference type="ChEBI" id="CHEBI:597326"/>
    </cofactor>
</comment>
<comment type="similarity">
    <text evidence="4">Belongs to the class-I pyridoxal-phosphate-dependent aminotransferase family.</text>
</comment>
<keyword evidence="7" id="KW-1185">Reference proteome</keyword>
<dbReference type="InterPro" id="IPR004839">
    <property type="entry name" value="Aminotransferase_I/II_large"/>
</dbReference>
<evidence type="ECO:0000256" key="3">
    <source>
        <dbReference type="ARBA" id="ARBA00022679"/>
    </source>
</evidence>